<proteinExistence type="predicted"/>
<dbReference type="EMBL" id="AVOT02005962">
    <property type="protein sequence ID" value="MBW0480411.1"/>
    <property type="molecule type" value="Genomic_DNA"/>
</dbReference>
<dbReference type="AlphaFoldDB" id="A0A9Q3CCW4"/>
<organism evidence="2 3">
    <name type="scientific">Austropuccinia psidii MF-1</name>
    <dbReference type="NCBI Taxonomy" id="1389203"/>
    <lineage>
        <taxon>Eukaryota</taxon>
        <taxon>Fungi</taxon>
        <taxon>Dikarya</taxon>
        <taxon>Basidiomycota</taxon>
        <taxon>Pucciniomycotina</taxon>
        <taxon>Pucciniomycetes</taxon>
        <taxon>Pucciniales</taxon>
        <taxon>Sphaerophragmiaceae</taxon>
        <taxon>Austropuccinia</taxon>
    </lineage>
</organism>
<keyword evidence="3" id="KW-1185">Reference proteome</keyword>
<feature type="region of interest" description="Disordered" evidence="1">
    <location>
        <begin position="220"/>
        <end position="274"/>
    </location>
</feature>
<protein>
    <submittedName>
        <fullName evidence="2">Uncharacterized protein</fullName>
    </submittedName>
</protein>
<evidence type="ECO:0000313" key="3">
    <source>
        <dbReference type="Proteomes" id="UP000765509"/>
    </source>
</evidence>
<evidence type="ECO:0000256" key="1">
    <source>
        <dbReference type="SAM" id="MobiDB-lite"/>
    </source>
</evidence>
<gene>
    <name evidence="2" type="ORF">O181_020126</name>
</gene>
<name>A0A9Q3CCW4_9BASI</name>
<evidence type="ECO:0000313" key="2">
    <source>
        <dbReference type="EMBL" id="MBW0480411.1"/>
    </source>
</evidence>
<feature type="region of interest" description="Disordered" evidence="1">
    <location>
        <begin position="118"/>
        <end position="152"/>
    </location>
</feature>
<feature type="compositionally biased region" description="Polar residues" evidence="1">
    <location>
        <begin position="243"/>
        <end position="274"/>
    </location>
</feature>
<accession>A0A9Q3CCW4</accession>
<comment type="caution">
    <text evidence="2">The sequence shown here is derived from an EMBL/GenBank/DDBJ whole genome shotgun (WGS) entry which is preliminary data.</text>
</comment>
<reference evidence="2" key="1">
    <citation type="submission" date="2021-03" db="EMBL/GenBank/DDBJ databases">
        <title>Draft genome sequence of rust myrtle Austropuccinia psidii MF-1, a brazilian biotype.</title>
        <authorList>
            <person name="Quecine M.C."/>
            <person name="Pachon D.M.R."/>
            <person name="Bonatelli M.L."/>
            <person name="Correr F.H."/>
            <person name="Franceschini L.M."/>
            <person name="Leite T.F."/>
            <person name="Margarido G.R.A."/>
            <person name="Almeida C.A."/>
            <person name="Ferrarezi J.A."/>
            <person name="Labate C.A."/>
        </authorList>
    </citation>
    <scope>NUCLEOTIDE SEQUENCE</scope>
    <source>
        <strain evidence="2">MF-1</strain>
    </source>
</reference>
<feature type="region of interest" description="Disordered" evidence="1">
    <location>
        <begin position="1"/>
        <end position="42"/>
    </location>
</feature>
<sequence length="274" mass="31399">MSPVHLRNLGIPRNQPEDRQGLFATTRPGCRHHGHHNRWQDTEGNHTHAAIHPPIQLENQTRVLEGYLSSSPAPSTPQIFIPMENGQQEVQPRSTLGKSWSKLLEDMSQRVNLKRSYGSHQRMEYQQELQTPGGEDNQDKGISSHYPSHRRVSEPDRAYSDFFRHTRSQPTRIPSSFTPFRKQQISDQESPFFTMPRCFQVKTRIQRGKLDSFQPQAEIFRPNDPESYGLGERSTQETEIAVNPSTISSPINRNITPNQNEHNVVTPESSLNSD</sequence>
<dbReference type="Proteomes" id="UP000765509">
    <property type="component" value="Unassembled WGS sequence"/>
</dbReference>